<keyword evidence="3 6" id="KW-0808">Transferase</keyword>
<dbReference type="InterPro" id="IPR005861">
    <property type="entry name" value="HisP_aminotrans"/>
</dbReference>
<dbReference type="InterPro" id="IPR001917">
    <property type="entry name" value="Aminotrans_II_pyridoxalP_BS"/>
</dbReference>
<dbReference type="GO" id="GO:0000105">
    <property type="term" value="P:L-histidine biosynthetic process"/>
    <property type="evidence" value="ECO:0007669"/>
    <property type="project" value="InterPro"/>
</dbReference>
<dbReference type="InterPro" id="IPR015424">
    <property type="entry name" value="PyrdxlP-dep_Trfase"/>
</dbReference>
<sequence>MSNYCDLAVPGVQSLIPYQPGKAIDELQREFGLQNIIKLASNENPLGPGEMAISAIKNKLNDFARYPDGNGFELKRKLAAIHSIQPDQITLGNGSNDILEFVARTFVSAGDEVIFSQHAFAVYPLVTQAIGGTICEVPAKDWGHDLQAMLTRISDKTRLIFIANPNNPTGTWLPKEKLVEFLQLVPRNIIVVLDEAYFEYAHAPEMGFPEYPDGIELLSQFENLIVTRTFSKAYGLAGLRVGYGISNTEIADLLNRVRQPFNVNSLALAAASAALDDQDHIRQSVLLNKQGMLELMSVFSSLSLASIPSAGNFICFDLGYEAAPIYTELLKQGVIVRPVANYSMPNHLRVTIGTSAENEIFITALKRVLK</sequence>
<accession>A0A3B0ZBU0</accession>
<reference evidence="6" key="1">
    <citation type="submission" date="2018-06" db="EMBL/GenBank/DDBJ databases">
        <authorList>
            <person name="Zhirakovskaya E."/>
        </authorList>
    </citation>
    <scope>NUCLEOTIDE SEQUENCE</scope>
</reference>
<dbReference type="CDD" id="cd00609">
    <property type="entry name" value="AAT_like"/>
    <property type="match status" value="1"/>
</dbReference>
<evidence type="ECO:0000259" key="5">
    <source>
        <dbReference type="Pfam" id="PF00155"/>
    </source>
</evidence>
<dbReference type="InterPro" id="IPR015422">
    <property type="entry name" value="PyrdxlP-dep_Trfase_small"/>
</dbReference>
<dbReference type="Gene3D" id="3.90.1150.10">
    <property type="entry name" value="Aspartate Aminotransferase, domain 1"/>
    <property type="match status" value="1"/>
</dbReference>
<dbReference type="PANTHER" id="PTHR43643">
    <property type="entry name" value="HISTIDINOL-PHOSPHATE AMINOTRANSFERASE 2"/>
    <property type="match status" value="1"/>
</dbReference>
<gene>
    <name evidence="6" type="ORF">MNBD_GAMMA21-595</name>
</gene>
<dbReference type="Gene3D" id="3.40.640.10">
    <property type="entry name" value="Type I PLP-dependent aspartate aminotransferase-like (Major domain)"/>
    <property type="match status" value="1"/>
</dbReference>
<name>A0A3B0ZBU0_9ZZZZ</name>
<evidence type="ECO:0000256" key="3">
    <source>
        <dbReference type="ARBA" id="ARBA00022679"/>
    </source>
</evidence>
<proteinExistence type="inferred from homology"/>
<dbReference type="EMBL" id="UOFR01000007">
    <property type="protein sequence ID" value="VAW90858.1"/>
    <property type="molecule type" value="Genomic_DNA"/>
</dbReference>
<comment type="cofactor">
    <cofactor evidence="1">
        <name>pyridoxal 5'-phosphate</name>
        <dbReference type="ChEBI" id="CHEBI:597326"/>
    </cofactor>
</comment>
<evidence type="ECO:0000256" key="4">
    <source>
        <dbReference type="ARBA" id="ARBA00022898"/>
    </source>
</evidence>
<dbReference type="InterPro" id="IPR050106">
    <property type="entry name" value="HistidinolP_aminotransfase"/>
</dbReference>
<dbReference type="NCBIfam" id="TIGR01141">
    <property type="entry name" value="hisC"/>
    <property type="match status" value="1"/>
</dbReference>
<organism evidence="6">
    <name type="scientific">hydrothermal vent metagenome</name>
    <dbReference type="NCBI Taxonomy" id="652676"/>
    <lineage>
        <taxon>unclassified sequences</taxon>
        <taxon>metagenomes</taxon>
        <taxon>ecological metagenomes</taxon>
    </lineage>
</organism>
<dbReference type="HAMAP" id="MF_01023">
    <property type="entry name" value="HisC_aminotrans_2"/>
    <property type="match status" value="1"/>
</dbReference>
<dbReference type="PROSITE" id="PS00599">
    <property type="entry name" value="AA_TRANSFER_CLASS_2"/>
    <property type="match status" value="1"/>
</dbReference>
<dbReference type="GO" id="GO:0004400">
    <property type="term" value="F:histidinol-phosphate transaminase activity"/>
    <property type="evidence" value="ECO:0007669"/>
    <property type="project" value="InterPro"/>
</dbReference>
<dbReference type="PANTHER" id="PTHR43643:SF3">
    <property type="entry name" value="HISTIDINOL-PHOSPHATE AMINOTRANSFERASE"/>
    <property type="match status" value="1"/>
</dbReference>
<dbReference type="InterPro" id="IPR015421">
    <property type="entry name" value="PyrdxlP-dep_Trfase_major"/>
</dbReference>
<evidence type="ECO:0000256" key="1">
    <source>
        <dbReference type="ARBA" id="ARBA00001933"/>
    </source>
</evidence>
<protein>
    <submittedName>
        <fullName evidence="6">Biosynthetic Aromatic amino acid aminotransferase beta</fullName>
        <ecNumber evidence="6">2.6.1.57</ecNumber>
    </submittedName>
</protein>
<dbReference type="InterPro" id="IPR004839">
    <property type="entry name" value="Aminotransferase_I/II_large"/>
</dbReference>
<dbReference type="SUPFAM" id="SSF53383">
    <property type="entry name" value="PLP-dependent transferases"/>
    <property type="match status" value="1"/>
</dbReference>
<evidence type="ECO:0000313" key="6">
    <source>
        <dbReference type="EMBL" id="VAW90858.1"/>
    </source>
</evidence>
<feature type="domain" description="Aminotransferase class I/classII large" evidence="5">
    <location>
        <begin position="35"/>
        <end position="365"/>
    </location>
</feature>
<evidence type="ECO:0000256" key="2">
    <source>
        <dbReference type="ARBA" id="ARBA00022576"/>
    </source>
</evidence>
<keyword evidence="2 6" id="KW-0032">Aminotransferase</keyword>
<dbReference type="GO" id="GO:0030170">
    <property type="term" value="F:pyridoxal phosphate binding"/>
    <property type="evidence" value="ECO:0007669"/>
    <property type="project" value="InterPro"/>
</dbReference>
<dbReference type="AlphaFoldDB" id="A0A3B0ZBU0"/>
<dbReference type="Pfam" id="PF00155">
    <property type="entry name" value="Aminotran_1_2"/>
    <property type="match status" value="1"/>
</dbReference>
<keyword evidence="4" id="KW-0663">Pyridoxal phosphate</keyword>
<dbReference type="EC" id="2.6.1.57" evidence="6"/>